<dbReference type="CDD" id="cd08422">
    <property type="entry name" value="PBP2_CrgA_like"/>
    <property type="match status" value="1"/>
</dbReference>
<evidence type="ECO:0000256" key="3">
    <source>
        <dbReference type="ARBA" id="ARBA00023125"/>
    </source>
</evidence>
<evidence type="ECO:0000259" key="5">
    <source>
        <dbReference type="PROSITE" id="PS50931"/>
    </source>
</evidence>
<keyword evidence="3" id="KW-0238">DNA-binding</keyword>
<dbReference type="GO" id="GO:0003700">
    <property type="term" value="F:DNA-binding transcription factor activity"/>
    <property type="evidence" value="ECO:0007669"/>
    <property type="project" value="InterPro"/>
</dbReference>
<dbReference type="InterPro" id="IPR000847">
    <property type="entry name" value="LysR_HTH_N"/>
</dbReference>
<evidence type="ECO:0000313" key="7">
    <source>
        <dbReference type="Proteomes" id="UP000252479"/>
    </source>
</evidence>
<feature type="domain" description="HTH lysR-type" evidence="5">
    <location>
        <begin position="7"/>
        <end position="64"/>
    </location>
</feature>
<dbReference type="GO" id="GO:0043565">
    <property type="term" value="F:sequence-specific DNA binding"/>
    <property type="evidence" value="ECO:0007669"/>
    <property type="project" value="TreeGrafter"/>
</dbReference>
<dbReference type="RefSeq" id="WP_086960060.1">
    <property type="nucleotide sequence ID" value="NZ_AP018681.1"/>
</dbReference>
<dbReference type="FunFam" id="1.10.10.10:FF:000001">
    <property type="entry name" value="LysR family transcriptional regulator"/>
    <property type="match status" value="1"/>
</dbReference>
<dbReference type="Proteomes" id="UP000252479">
    <property type="component" value="Unassembled WGS sequence"/>
</dbReference>
<dbReference type="GeneID" id="303190154"/>
<dbReference type="InterPro" id="IPR036388">
    <property type="entry name" value="WH-like_DNA-bd_sf"/>
</dbReference>
<comment type="caution">
    <text evidence="6">The sequence shown here is derived from an EMBL/GenBank/DDBJ whole genome shotgun (WGS) entry which is preliminary data.</text>
</comment>
<evidence type="ECO:0000313" key="6">
    <source>
        <dbReference type="EMBL" id="RCS70645.1"/>
    </source>
</evidence>
<dbReference type="AlphaFoldDB" id="A0A368LJ36"/>
<proteinExistence type="inferred from homology"/>
<dbReference type="InterPro" id="IPR058163">
    <property type="entry name" value="LysR-type_TF_proteobact-type"/>
</dbReference>
<keyword evidence="4" id="KW-0804">Transcription</keyword>
<dbReference type="GO" id="GO:0006351">
    <property type="term" value="P:DNA-templated transcription"/>
    <property type="evidence" value="ECO:0007669"/>
    <property type="project" value="TreeGrafter"/>
</dbReference>
<evidence type="ECO:0000256" key="1">
    <source>
        <dbReference type="ARBA" id="ARBA00009437"/>
    </source>
</evidence>
<dbReference type="Gene3D" id="1.10.10.10">
    <property type="entry name" value="Winged helix-like DNA-binding domain superfamily/Winged helix DNA-binding domain"/>
    <property type="match status" value="1"/>
</dbReference>
<keyword evidence="2" id="KW-0805">Transcription regulation</keyword>
<dbReference type="InterPro" id="IPR005119">
    <property type="entry name" value="LysR_subst-bd"/>
</dbReference>
<dbReference type="PROSITE" id="PS50931">
    <property type="entry name" value="HTH_LYSR"/>
    <property type="match status" value="1"/>
</dbReference>
<keyword evidence="7" id="KW-1185">Reference proteome</keyword>
<dbReference type="Pfam" id="PF00126">
    <property type="entry name" value="HTH_1"/>
    <property type="match status" value="1"/>
</dbReference>
<reference evidence="6 7" key="1">
    <citation type="journal article" date="2017" name="Elife">
        <title>Extensive horizontal gene transfer in cheese-associated bacteria.</title>
        <authorList>
            <person name="Bonham K.S."/>
            <person name="Wolfe B.E."/>
            <person name="Dutton R.J."/>
        </authorList>
    </citation>
    <scope>NUCLEOTIDE SEQUENCE [LARGE SCALE GENOMIC DNA]</scope>
    <source>
        <strain evidence="6 7">JB196</strain>
    </source>
</reference>
<evidence type="ECO:0000256" key="2">
    <source>
        <dbReference type="ARBA" id="ARBA00023015"/>
    </source>
</evidence>
<accession>A0A368LJ36</accession>
<dbReference type="SUPFAM" id="SSF46785">
    <property type="entry name" value="Winged helix' DNA-binding domain"/>
    <property type="match status" value="1"/>
</dbReference>
<comment type="similarity">
    <text evidence="1">Belongs to the LysR transcriptional regulatory family.</text>
</comment>
<protein>
    <submittedName>
        <fullName evidence="6">LysR family transcriptional regulator</fullName>
    </submittedName>
</protein>
<dbReference type="PANTHER" id="PTHR30537">
    <property type="entry name" value="HTH-TYPE TRANSCRIPTIONAL REGULATOR"/>
    <property type="match status" value="1"/>
</dbReference>
<organism evidence="6 7">
    <name type="scientific">Vibrio casei</name>
    <dbReference type="NCBI Taxonomy" id="673372"/>
    <lineage>
        <taxon>Bacteria</taxon>
        <taxon>Pseudomonadati</taxon>
        <taxon>Pseudomonadota</taxon>
        <taxon>Gammaproteobacteria</taxon>
        <taxon>Vibrionales</taxon>
        <taxon>Vibrionaceae</taxon>
        <taxon>Vibrio</taxon>
    </lineage>
</organism>
<dbReference type="InterPro" id="IPR036390">
    <property type="entry name" value="WH_DNA-bd_sf"/>
</dbReference>
<dbReference type="OrthoDB" id="8885940at2"/>
<dbReference type="Pfam" id="PF03466">
    <property type="entry name" value="LysR_substrate"/>
    <property type="match status" value="1"/>
</dbReference>
<evidence type="ECO:0000256" key="4">
    <source>
        <dbReference type="ARBA" id="ARBA00023163"/>
    </source>
</evidence>
<sequence length="315" mass="35783">MNDVNAINVRALKFFIQVYESKSFSVVARREGVSPSMVSRVILQLEEALGQPLFYRNTRAIIPTEAGRIFNDYARTMTDQLNKVRNELQDRTTEPRGLIRVNAPVFFGQKHIAPWLGGFLNRYPKVQVELTQTDDFINPHIDAADVIFRIGSLADSSFHARILGSQSYHLAASPTYLAKHGVPNMPVDLIHHHCLTYSGYSGQNRWLFLDPNHTEESIWRQQNISPTLVSNNAESLLIAALNDAGIVLFPDWLIGDHLQSGHLISLLNHYQPTIKTSSQNITAIYPNTRRPPLNVRVFIDYFIEIYGSPPYWKLS</sequence>
<dbReference type="EMBL" id="QPGL01000002">
    <property type="protein sequence ID" value="RCS70645.1"/>
    <property type="molecule type" value="Genomic_DNA"/>
</dbReference>
<name>A0A368LJ36_9VIBR</name>
<dbReference type="SUPFAM" id="SSF53850">
    <property type="entry name" value="Periplasmic binding protein-like II"/>
    <property type="match status" value="1"/>
</dbReference>
<gene>
    <name evidence="6" type="ORF">CIK83_14610</name>
</gene>
<dbReference type="PANTHER" id="PTHR30537:SF35">
    <property type="entry name" value="TRANSCRIPTIONAL REGULATORY PROTEIN"/>
    <property type="match status" value="1"/>
</dbReference>
<dbReference type="Gene3D" id="3.40.190.290">
    <property type="match status" value="1"/>
</dbReference>